<protein>
    <submittedName>
        <fullName evidence="3">Uncharacterized protein</fullName>
    </submittedName>
</protein>
<dbReference type="EMBL" id="JAFREL020000008">
    <property type="protein sequence ID" value="MEO1773278.1"/>
    <property type="molecule type" value="Genomic_DNA"/>
</dbReference>
<evidence type="ECO:0000313" key="2">
    <source>
        <dbReference type="EMBL" id="MEO1772554.1"/>
    </source>
</evidence>
<organism evidence="3 4">
    <name type="scientific">Candidatus Enterococcus ferrettii</name>
    <dbReference type="NCBI Taxonomy" id="2815324"/>
    <lineage>
        <taxon>Bacteria</taxon>
        <taxon>Bacillati</taxon>
        <taxon>Bacillota</taxon>
        <taxon>Bacilli</taxon>
        <taxon>Lactobacillales</taxon>
        <taxon>Enterococcaceae</taxon>
        <taxon>Enterococcus</taxon>
    </lineage>
</organism>
<dbReference type="RefSeq" id="WP_207703754.1">
    <property type="nucleotide sequence ID" value="NZ_JAFREL020000002.1"/>
</dbReference>
<name>A0ABV0F057_9ENTE</name>
<comment type="caution">
    <text evidence="3">The sequence shown here is derived from an EMBL/GenBank/DDBJ whole genome shotgun (WGS) entry which is preliminary data.</text>
</comment>
<gene>
    <name evidence="1" type="ORF">JZO67_002220</name>
    <name evidence="2" type="ORF">JZO67_004536</name>
    <name evidence="3" type="ORF">JZO67_005262</name>
</gene>
<evidence type="ECO:0000313" key="3">
    <source>
        <dbReference type="EMBL" id="MEO1773278.1"/>
    </source>
</evidence>
<sequence>MGETKHNVAERTCANCAYWEGQRLMDKASGISFINPNEVAECGNSQSPDVGKNVTPSHSCAFWKDAV</sequence>
<reference evidence="3 4" key="2">
    <citation type="submission" date="2024-02" db="EMBL/GenBank/DDBJ databases">
        <title>The Genome Sequence of Enterococcus sp. DIV0159.</title>
        <authorList>
            <person name="Earl A."/>
            <person name="Manson A."/>
            <person name="Gilmore M."/>
            <person name="Sanders J."/>
            <person name="Shea T."/>
            <person name="Howe W."/>
            <person name="Livny J."/>
            <person name="Cuomo C."/>
            <person name="Neafsey D."/>
            <person name="Birren B."/>
        </authorList>
    </citation>
    <scope>NUCLEOTIDE SEQUENCE [LARGE SCALE GENOMIC DNA]</scope>
    <source>
        <strain evidence="3 4">665A</strain>
    </source>
</reference>
<accession>A0ABV0F057</accession>
<dbReference type="EMBL" id="JAFREL020000002">
    <property type="protein sequence ID" value="MEO1770269.1"/>
    <property type="molecule type" value="Genomic_DNA"/>
</dbReference>
<evidence type="ECO:0000313" key="1">
    <source>
        <dbReference type="EMBL" id="MEO1770269.1"/>
    </source>
</evidence>
<keyword evidence="4" id="KW-1185">Reference proteome</keyword>
<evidence type="ECO:0000313" key="4">
    <source>
        <dbReference type="Proteomes" id="UP000664357"/>
    </source>
</evidence>
<proteinExistence type="predicted"/>
<dbReference type="Proteomes" id="UP000664357">
    <property type="component" value="Unassembled WGS sequence"/>
</dbReference>
<dbReference type="EMBL" id="JAFREL020000004">
    <property type="protein sequence ID" value="MEO1772554.1"/>
    <property type="molecule type" value="Genomic_DNA"/>
</dbReference>
<reference evidence="3 4" key="1">
    <citation type="submission" date="2021-03" db="EMBL/GenBank/DDBJ databases">
        <authorList>
            <person name="Gilmore M.S."/>
            <person name="Schwartzman J."/>
            <person name="Van Tyne D."/>
            <person name="Martin M."/>
            <person name="Earl A.M."/>
            <person name="Manson A.L."/>
            <person name="Straub T."/>
            <person name="Salamzade R."/>
            <person name="Saavedra J."/>
            <person name="Lebreton F."/>
            <person name="Prichula J."/>
            <person name="Schaufler K."/>
            <person name="Gaca A."/>
            <person name="Sgardioli B."/>
            <person name="Wagenaar J."/>
            <person name="Strong T."/>
        </authorList>
    </citation>
    <scope>NUCLEOTIDE SEQUENCE [LARGE SCALE GENOMIC DNA]</scope>
    <source>
        <strain evidence="3 4">665A</strain>
    </source>
</reference>